<dbReference type="EMBL" id="LR796670">
    <property type="protein sequence ID" value="CAB4159366.1"/>
    <property type="molecule type" value="Genomic_DNA"/>
</dbReference>
<reference evidence="1" key="1">
    <citation type="submission" date="2020-04" db="EMBL/GenBank/DDBJ databases">
        <authorList>
            <person name="Chiriac C."/>
            <person name="Salcher M."/>
            <person name="Ghai R."/>
            <person name="Kavagutti S V."/>
        </authorList>
    </citation>
    <scope>NUCLEOTIDE SEQUENCE</scope>
</reference>
<evidence type="ECO:0000313" key="1">
    <source>
        <dbReference type="EMBL" id="CAB4159366.1"/>
    </source>
</evidence>
<dbReference type="InterPro" id="IPR027848">
    <property type="entry name" value="DUF4494"/>
</dbReference>
<proteinExistence type="predicted"/>
<accession>A0A6J5NNR5</accession>
<sequence length="68" mass="7761">MYYIAKVKFETVDDNTGRIRNIKEQYLVDAETISDAEEILKDRFKDSIAEFSVSSVQESAILGVVSKR</sequence>
<dbReference type="Pfam" id="PF14902">
    <property type="entry name" value="DUF4494"/>
    <property type="match status" value="1"/>
</dbReference>
<organism evidence="1">
    <name type="scientific">uncultured Caudovirales phage</name>
    <dbReference type="NCBI Taxonomy" id="2100421"/>
    <lineage>
        <taxon>Viruses</taxon>
        <taxon>Duplodnaviria</taxon>
        <taxon>Heunggongvirae</taxon>
        <taxon>Uroviricota</taxon>
        <taxon>Caudoviricetes</taxon>
        <taxon>Peduoviridae</taxon>
        <taxon>Maltschvirus</taxon>
        <taxon>Maltschvirus maltsch</taxon>
    </lineage>
</organism>
<gene>
    <name evidence="1" type="ORF">UFOVP699_102</name>
</gene>
<protein>
    <submittedName>
        <fullName evidence="1">Uncharacterized protein</fullName>
    </submittedName>
</protein>
<name>A0A6J5NNR5_9CAUD</name>